<evidence type="ECO:0000259" key="1">
    <source>
        <dbReference type="SMART" id="SM00960"/>
    </source>
</evidence>
<proteinExistence type="predicted"/>
<dbReference type="InterPro" id="IPR004942">
    <property type="entry name" value="Roadblock/LAMTOR2_dom"/>
</dbReference>
<organism evidence="2 3">
    <name type="scientific">Methanospirillum lacunae</name>
    <dbReference type="NCBI Taxonomy" id="668570"/>
    <lineage>
        <taxon>Archaea</taxon>
        <taxon>Methanobacteriati</taxon>
        <taxon>Methanobacteriota</taxon>
        <taxon>Stenosarchaea group</taxon>
        <taxon>Methanomicrobia</taxon>
        <taxon>Methanomicrobiales</taxon>
        <taxon>Methanospirillaceae</taxon>
        <taxon>Methanospirillum</taxon>
    </lineage>
</organism>
<dbReference type="RefSeq" id="WP_109969154.1">
    <property type="nucleotide sequence ID" value="NZ_CP176093.1"/>
</dbReference>
<evidence type="ECO:0000313" key="2">
    <source>
        <dbReference type="EMBL" id="PWR71536.1"/>
    </source>
</evidence>
<dbReference type="Pfam" id="PF03259">
    <property type="entry name" value="Robl_LC7"/>
    <property type="match status" value="1"/>
</dbReference>
<feature type="domain" description="Roadblock/LAMTOR2" evidence="1">
    <location>
        <begin position="6"/>
        <end position="95"/>
    </location>
</feature>
<dbReference type="AlphaFoldDB" id="A0A2V2N1I6"/>
<protein>
    <submittedName>
        <fullName evidence="2">Dynein regulation protein LC7</fullName>
    </submittedName>
</protein>
<name>A0A2V2N1I6_9EURY</name>
<comment type="caution">
    <text evidence="2">The sequence shown here is derived from an EMBL/GenBank/DDBJ whole genome shotgun (WGS) entry which is preliminary data.</text>
</comment>
<dbReference type="Gene3D" id="3.30.450.30">
    <property type="entry name" value="Dynein light chain 2a, cytoplasmic"/>
    <property type="match status" value="1"/>
</dbReference>
<dbReference type="OrthoDB" id="111680at2157"/>
<dbReference type="SUPFAM" id="SSF103196">
    <property type="entry name" value="Roadblock/LC7 domain"/>
    <property type="match status" value="1"/>
</dbReference>
<gene>
    <name evidence="2" type="ORF">DK846_11810</name>
</gene>
<keyword evidence="3" id="KW-1185">Reference proteome</keyword>
<dbReference type="GeneID" id="97550311"/>
<evidence type="ECO:0000313" key="3">
    <source>
        <dbReference type="Proteomes" id="UP000245657"/>
    </source>
</evidence>
<dbReference type="EMBL" id="QGMY01000008">
    <property type="protein sequence ID" value="PWR71536.1"/>
    <property type="molecule type" value="Genomic_DNA"/>
</dbReference>
<sequence length="119" mass="12425">MLKEKIAGIIEDITKVGGVRLCALVSRDGIMLGKHAAGDFNEAWFAAMCATLLASAESAAVIIKIQSPEMVTIQTSDGVLIIMGAGDKILLTTLIDPSADMEAVTTSLRDIAEEVGGSF</sequence>
<dbReference type="SMART" id="SM00960">
    <property type="entry name" value="Robl_LC7"/>
    <property type="match status" value="1"/>
</dbReference>
<accession>A0A2V2N1I6</accession>
<dbReference type="Proteomes" id="UP000245657">
    <property type="component" value="Unassembled WGS sequence"/>
</dbReference>
<reference evidence="2 3" key="1">
    <citation type="submission" date="2018-05" db="EMBL/GenBank/DDBJ databases">
        <title>Draft genome of Methanospirillum lacunae Ki8-1.</title>
        <authorList>
            <person name="Dueholm M.S."/>
            <person name="Nielsen P.H."/>
            <person name="Bakmann L.F."/>
            <person name="Otzen D.E."/>
        </authorList>
    </citation>
    <scope>NUCLEOTIDE SEQUENCE [LARGE SCALE GENOMIC DNA]</scope>
    <source>
        <strain evidence="2 3">Ki8-1</strain>
    </source>
</reference>